<reference evidence="1" key="1">
    <citation type="submission" date="2019-08" db="EMBL/GenBank/DDBJ databases">
        <authorList>
            <person name="Kucharzyk K."/>
            <person name="Murdoch R.W."/>
            <person name="Higgins S."/>
            <person name="Loffler F."/>
        </authorList>
    </citation>
    <scope>NUCLEOTIDE SEQUENCE</scope>
</reference>
<evidence type="ECO:0000313" key="1">
    <source>
        <dbReference type="EMBL" id="MPN34851.1"/>
    </source>
</evidence>
<comment type="caution">
    <text evidence="1">The sequence shown here is derived from an EMBL/GenBank/DDBJ whole genome shotgun (WGS) entry which is preliminary data.</text>
</comment>
<protein>
    <submittedName>
        <fullName evidence="1">Uncharacterized protein</fullName>
    </submittedName>
</protein>
<gene>
    <name evidence="1" type="ORF">SDC9_182345</name>
</gene>
<accession>A0A645H746</accession>
<dbReference type="AlphaFoldDB" id="A0A645H746"/>
<proteinExistence type="predicted"/>
<name>A0A645H746_9ZZZZ</name>
<sequence>MQGQTEGGQQFTQLTIGVVQRPREVIHNGLRRGVILRNGAFEQRQLNAQIREHLRQRVMQFTGNSGALFHQQQLLEVFLRMVEVQAAPQHCRYAV</sequence>
<organism evidence="1">
    <name type="scientific">bioreactor metagenome</name>
    <dbReference type="NCBI Taxonomy" id="1076179"/>
    <lineage>
        <taxon>unclassified sequences</taxon>
        <taxon>metagenomes</taxon>
        <taxon>ecological metagenomes</taxon>
    </lineage>
</organism>
<dbReference type="EMBL" id="VSSQ01088100">
    <property type="protein sequence ID" value="MPN34851.1"/>
    <property type="molecule type" value="Genomic_DNA"/>
</dbReference>